<dbReference type="EMBL" id="CM042010">
    <property type="protein sequence ID" value="KAI3781709.1"/>
    <property type="molecule type" value="Genomic_DNA"/>
</dbReference>
<sequence>MHSMSTLYESFMEKHGSIDSAASGLKSSKKDVFSHICSVCTDSVGCGMLSHKSIFGLDLELMQFLELG</sequence>
<gene>
    <name evidence="1" type="ORF">L2E82_11731</name>
</gene>
<accession>A0ACB9GDW0</accession>
<organism evidence="1 2">
    <name type="scientific">Cichorium intybus</name>
    <name type="common">Chicory</name>
    <dbReference type="NCBI Taxonomy" id="13427"/>
    <lineage>
        <taxon>Eukaryota</taxon>
        <taxon>Viridiplantae</taxon>
        <taxon>Streptophyta</taxon>
        <taxon>Embryophyta</taxon>
        <taxon>Tracheophyta</taxon>
        <taxon>Spermatophyta</taxon>
        <taxon>Magnoliopsida</taxon>
        <taxon>eudicotyledons</taxon>
        <taxon>Gunneridae</taxon>
        <taxon>Pentapetalae</taxon>
        <taxon>asterids</taxon>
        <taxon>campanulids</taxon>
        <taxon>Asterales</taxon>
        <taxon>Asteraceae</taxon>
        <taxon>Cichorioideae</taxon>
        <taxon>Cichorieae</taxon>
        <taxon>Cichoriinae</taxon>
        <taxon>Cichorium</taxon>
    </lineage>
</organism>
<evidence type="ECO:0000313" key="2">
    <source>
        <dbReference type="Proteomes" id="UP001055811"/>
    </source>
</evidence>
<keyword evidence="2" id="KW-1185">Reference proteome</keyword>
<name>A0ACB9GDW0_CICIN</name>
<reference evidence="2" key="1">
    <citation type="journal article" date="2022" name="Mol. Ecol. Resour.">
        <title>The genomes of chicory, endive, great burdock and yacon provide insights into Asteraceae palaeo-polyploidization history and plant inulin production.</title>
        <authorList>
            <person name="Fan W."/>
            <person name="Wang S."/>
            <person name="Wang H."/>
            <person name="Wang A."/>
            <person name="Jiang F."/>
            <person name="Liu H."/>
            <person name="Zhao H."/>
            <person name="Xu D."/>
            <person name="Zhang Y."/>
        </authorList>
    </citation>
    <scope>NUCLEOTIDE SEQUENCE [LARGE SCALE GENOMIC DNA]</scope>
    <source>
        <strain evidence="2">cv. Punajuju</strain>
    </source>
</reference>
<dbReference type="Proteomes" id="UP001055811">
    <property type="component" value="Linkage Group LG02"/>
</dbReference>
<proteinExistence type="predicted"/>
<reference evidence="1 2" key="2">
    <citation type="journal article" date="2022" name="Mol. Ecol. Resour.">
        <title>The genomes of chicory, endive, great burdock and yacon provide insights into Asteraceae paleo-polyploidization history and plant inulin production.</title>
        <authorList>
            <person name="Fan W."/>
            <person name="Wang S."/>
            <person name="Wang H."/>
            <person name="Wang A."/>
            <person name="Jiang F."/>
            <person name="Liu H."/>
            <person name="Zhao H."/>
            <person name="Xu D."/>
            <person name="Zhang Y."/>
        </authorList>
    </citation>
    <scope>NUCLEOTIDE SEQUENCE [LARGE SCALE GENOMIC DNA]</scope>
    <source>
        <strain evidence="2">cv. Punajuju</strain>
        <tissue evidence="1">Leaves</tissue>
    </source>
</reference>
<evidence type="ECO:0000313" key="1">
    <source>
        <dbReference type="EMBL" id="KAI3781709.1"/>
    </source>
</evidence>
<comment type="caution">
    <text evidence="1">The sequence shown here is derived from an EMBL/GenBank/DDBJ whole genome shotgun (WGS) entry which is preliminary data.</text>
</comment>
<protein>
    <submittedName>
        <fullName evidence="1">Uncharacterized protein</fullName>
    </submittedName>
</protein>